<accession>A0AA38BT84</accession>
<reference evidence="2 3" key="1">
    <citation type="journal article" date="2021" name="Nat. Plants">
        <title>The Taxus genome provides insights into paclitaxel biosynthesis.</title>
        <authorList>
            <person name="Xiong X."/>
            <person name="Gou J."/>
            <person name="Liao Q."/>
            <person name="Li Y."/>
            <person name="Zhou Q."/>
            <person name="Bi G."/>
            <person name="Li C."/>
            <person name="Du R."/>
            <person name="Wang X."/>
            <person name="Sun T."/>
            <person name="Guo L."/>
            <person name="Liang H."/>
            <person name="Lu P."/>
            <person name="Wu Y."/>
            <person name="Zhang Z."/>
            <person name="Ro D.K."/>
            <person name="Shang Y."/>
            <person name="Huang S."/>
            <person name="Yan J."/>
        </authorList>
    </citation>
    <scope>NUCLEOTIDE SEQUENCE [LARGE SCALE GENOMIC DNA]</scope>
    <source>
        <strain evidence="2">Ta-2019</strain>
    </source>
</reference>
<dbReference type="Proteomes" id="UP000824469">
    <property type="component" value="Unassembled WGS sequence"/>
</dbReference>
<evidence type="ECO:0000313" key="3">
    <source>
        <dbReference type="Proteomes" id="UP000824469"/>
    </source>
</evidence>
<evidence type="ECO:0000256" key="1">
    <source>
        <dbReference type="SAM" id="Coils"/>
    </source>
</evidence>
<keyword evidence="3" id="KW-1185">Reference proteome</keyword>
<protein>
    <submittedName>
        <fullName evidence="2">Uncharacterized protein</fullName>
    </submittedName>
</protein>
<keyword evidence="1" id="KW-0175">Coiled coil</keyword>
<feature type="non-terminal residue" evidence="2">
    <location>
        <position position="137"/>
    </location>
</feature>
<sequence>TWFQNMVPIERILAMGSFEEGTYLRMKKTLSWVFESHIDELDFEVCQGMIIIVPESKGDNPLVNAQELSDEKVCNVLNKVMVKTEARLLACNDKIRVLEEKLGKKEEELAGEDPELEVGRDLISTQLRCELKEEKKK</sequence>
<feature type="coiled-coil region" evidence="1">
    <location>
        <begin position="81"/>
        <end position="108"/>
    </location>
</feature>
<organism evidence="2 3">
    <name type="scientific">Taxus chinensis</name>
    <name type="common">Chinese yew</name>
    <name type="synonym">Taxus wallichiana var. chinensis</name>
    <dbReference type="NCBI Taxonomy" id="29808"/>
    <lineage>
        <taxon>Eukaryota</taxon>
        <taxon>Viridiplantae</taxon>
        <taxon>Streptophyta</taxon>
        <taxon>Embryophyta</taxon>
        <taxon>Tracheophyta</taxon>
        <taxon>Spermatophyta</taxon>
        <taxon>Pinopsida</taxon>
        <taxon>Pinidae</taxon>
        <taxon>Conifers II</taxon>
        <taxon>Cupressales</taxon>
        <taxon>Taxaceae</taxon>
        <taxon>Taxus</taxon>
    </lineage>
</organism>
<evidence type="ECO:0000313" key="2">
    <source>
        <dbReference type="EMBL" id="KAH9287566.1"/>
    </source>
</evidence>
<dbReference type="EMBL" id="JAHRHJ020003813">
    <property type="protein sequence ID" value="KAH9287566.1"/>
    <property type="molecule type" value="Genomic_DNA"/>
</dbReference>
<dbReference type="AlphaFoldDB" id="A0AA38BT84"/>
<proteinExistence type="predicted"/>
<name>A0AA38BT84_TAXCH</name>
<comment type="caution">
    <text evidence="2">The sequence shown here is derived from an EMBL/GenBank/DDBJ whole genome shotgun (WGS) entry which is preliminary data.</text>
</comment>
<gene>
    <name evidence="2" type="ORF">KI387_031683</name>
</gene>
<feature type="non-terminal residue" evidence="2">
    <location>
        <position position="1"/>
    </location>
</feature>